<keyword evidence="3" id="KW-0028">Amino-acid biosynthesis</keyword>
<gene>
    <name evidence="5" type="primary">aroE</name>
    <name evidence="5" type="ORF">C4S77_05505</name>
</gene>
<protein>
    <submittedName>
        <fullName evidence="5">Shikimate dehydrogenase</fullName>
        <ecNumber evidence="5">1.1.1.25</ecNumber>
    </submittedName>
</protein>
<dbReference type="GO" id="GO:0009423">
    <property type="term" value="P:chorismate biosynthetic process"/>
    <property type="evidence" value="ECO:0007669"/>
    <property type="project" value="TreeGrafter"/>
</dbReference>
<comment type="pathway">
    <text evidence="1">Metabolic intermediate biosynthesis; chorismate biosynthesis; chorismate from D-erythrose 4-phosphate and phosphoenolpyruvate: step 4/7.</text>
</comment>
<feature type="domain" description="Shikimate dehydrogenase substrate binding N-terminal" evidence="4">
    <location>
        <begin position="5"/>
        <end position="86"/>
    </location>
</feature>
<dbReference type="EC" id="1.1.1.25" evidence="5"/>
<dbReference type="PANTHER" id="PTHR21089:SF1">
    <property type="entry name" value="BIFUNCTIONAL 3-DEHYDROQUINATE DEHYDRATASE_SHIKIMATE DEHYDROGENASE, CHLOROPLASTIC"/>
    <property type="match status" value="1"/>
</dbReference>
<dbReference type="RefSeq" id="WP_105246665.1">
    <property type="nucleotide sequence ID" value="NZ_PSZM01000036.1"/>
</dbReference>
<evidence type="ECO:0000313" key="5">
    <source>
        <dbReference type="EMBL" id="PQL93116.1"/>
    </source>
</evidence>
<reference evidence="5 6" key="1">
    <citation type="submission" date="2018-02" db="EMBL/GenBank/DDBJ databases">
        <title>Genome sequences of Apibacter spp., gut symbionts of Asian honey bees.</title>
        <authorList>
            <person name="Kwong W.K."/>
            <person name="Steele M.I."/>
            <person name="Moran N.A."/>
        </authorList>
    </citation>
    <scope>NUCLEOTIDE SEQUENCE [LARGE SCALE GENOMIC DNA]</scope>
    <source>
        <strain evidence="6">wkB301</strain>
    </source>
</reference>
<proteinExistence type="predicted"/>
<dbReference type="InterPro" id="IPR013708">
    <property type="entry name" value="Shikimate_DH-bd_N"/>
</dbReference>
<dbReference type="InterPro" id="IPR022893">
    <property type="entry name" value="Shikimate_DH_fam"/>
</dbReference>
<evidence type="ECO:0000259" key="4">
    <source>
        <dbReference type="Pfam" id="PF08501"/>
    </source>
</evidence>
<evidence type="ECO:0000256" key="2">
    <source>
        <dbReference type="ARBA" id="ARBA00023002"/>
    </source>
</evidence>
<dbReference type="Gene3D" id="3.40.50.720">
    <property type="entry name" value="NAD(P)-binding Rossmann-like Domain"/>
    <property type="match status" value="1"/>
</dbReference>
<comment type="caution">
    <text evidence="5">The sequence shown here is derived from an EMBL/GenBank/DDBJ whole genome shotgun (WGS) entry which is preliminary data.</text>
</comment>
<sequence>MKLGILGRNISYSFSQSYFTDKFNKMRLTDFSYSVFDIADKKDIISLFDIPDLKGFNVTIPYKQDIIPFLDNLSSEAEKIGAVNTVKISNGKKVGFNTDALGFKKSLLPLLKPYHTSSLVLGSGGASKAVGFVLKSLGIEYHIISRTGEKDYNFLTQNTISENLLIVNTTPVGTFPNLDKYPPFPIEFLTHKHLVYDLIYNPEETKLLKLAKEKGAKTKNGLEMLHLQAEAAWDIWNDRSNYYY</sequence>
<dbReference type="SUPFAM" id="SSF51735">
    <property type="entry name" value="NAD(P)-binding Rossmann-fold domains"/>
    <property type="match status" value="1"/>
</dbReference>
<name>A0A2S8ADU0_9FLAO</name>
<dbReference type="AlphaFoldDB" id="A0A2S8ADU0"/>
<dbReference type="Pfam" id="PF08501">
    <property type="entry name" value="Shikimate_dh_N"/>
    <property type="match status" value="1"/>
</dbReference>
<keyword evidence="3" id="KW-0057">Aromatic amino acid biosynthesis</keyword>
<dbReference type="EMBL" id="PSZM01000036">
    <property type="protein sequence ID" value="PQL93116.1"/>
    <property type="molecule type" value="Genomic_DNA"/>
</dbReference>
<accession>A0A2S8ADU0</accession>
<dbReference type="OrthoDB" id="9792692at2"/>
<dbReference type="PANTHER" id="PTHR21089">
    <property type="entry name" value="SHIKIMATE DEHYDROGENASE"/>
    <property type="match status" value="1"/>
</dbReference>
<evidence type="ECO:0000256" key="3">
    <source>
        <dbReference type="ARBA" id="ARBA00023141"/>
    </source>
</evidence>
<keyword evidence="2 5" id="KW-0560">Oxidoreductase</keyword>
<dbReference type="InterPro" id="IPR046346">
    <property type="entry name" value="Aminoacid_DH-like_N_sf"/>
</dbReference>
<dbReference type="GO" id="GO:0050661">
    <property type="term" value="F:NADP binding"/>
    <property type="evidence" value="ECO:0007669"/>
    <property type="project" value="TreeGrafter"/>
</dbReference>
<dbReference type="SUPFAM" id="SSF53223">
    <property type="entry name" value="Aminoacid dehydrogenase-like, N-terminal domain"/>
    <property type="match status" value="1"/>
</dbReference>
<dbReference type="Gene3D" id="3.40.50.10860">
    <property type="entry name" value="Leucine Dehydrogenase, chain A, domain 1"/>
    <property type="match status" value="1"/>
</dbReference>
<dbReference type="GO" id="GO:0009073">
    <property type="term" value="P:aromatic amino acid family biosynthetic process"/>
    <property type="evidence" value="ECO:0007669"/>
    <property type="project" value="UniProtKB-KW"/>
</dbReference>
<evidence type="ECO:0000256" key="1">
    <source>
        <dbReference type="ARBA" id="ARBA00004871"/>
    </source>
</evidence>
<dbReference type="GO" id="GO:0004764">
    <property type="term" value="F:shikimate 3-dehydrogenase (NADP+) activity"/>
    <property type="evidence" value="ECO:0007669"/>
    <property type="project" value="UniProtKB-EC"/>
</dbReference>
<dbReference type="GO" id="GO:0005829">
    <property type="term" value="C:cytosol"/>
    <property type="evidence" value="ECO:0007669"/>
    <property type="project" value="TreeGrafter"/>
</dbReference>
<keyword evidence="6" id="KW-1185">Reference proteome</keyword>
<dbReference type="CDD" id="cd01065">
    <property type="entry name" value="NAD_bind_Shikimate_DH"/>
    <property type="match status" value="1"/>
</dbReference>
<dbReference type="GO" id="GO:0019632">
    <property type="term" value="P:shikimate metabolic process"/>
    <property type="evidence" value="ECO:0007669"/>
    <property type="project" value="TreeGrafter"/>
</dbReference>
<dbReference type="Proteomes" id="UP000238042">
    <property type="component" value="Unassembled WGS sequence"/>
</dbReference>
<organism evidence="5 6">
    <name type="scientific">Apibacter adventoris</name>
    <dbReference type="NCBI Taxonomy" id="1679466"/>
    <lineage>
        <taxon>Bacteria</taxon>
        <taxon>Pseudomonadati</taxon>
        <taxon>Bacteroidota</taxon>
        <taxon>Flavobacteriia</taxon>
        <taxon>Flavobacteriales</taxon>
        <taxon>Weeksellaceae</taxon>
        <taxon>Apibacter</taxon>
    </lineage>
</organism>
<dbReference type="InterPro" id="IPR036291">
    <property type="entry name" value="NAD(P)-bd_dom_sf"/>
</dbReference>
<evidence type="ECO:0000313" key="6">
    <source>
        <dbReference type="Proteomes" id="UP000238042"/>
    </source>
</evidence>